<dbReference type="Pfam" id="PF00390">
    <property type="entry name" value="malic"/>
    <property type="match status" value="1"/>
</dbReference>
<evidence type="ECO:0000256" key="1">
    <source>
        <dbReference type="ARBA" id="ARBA00001946"/>
    </source>
</evidence>
<dbReference type="GO" id="GO:0016616">
    <property type="term" value="F:oxidoreductase activity, acting on the CH-OH group of donors, NAD or NADP as acceptor"/>
    <property type="evidence" value="ECO:0007669"/>
    <property type="project" value="InterPro"/>
</dbReference>
<dbReference type="Gene3D" id="3.40.50.10380">
    <property type="entry name" value="Malic enzyme, N-terminal domain"/>
    <property type="match status" value="1"/>
</dbReference>
<evidence type="ECO:0000313" key="5">
    <source>
        <dbReference type="Proteomes" id="UP000235220"/>
    </source>
</evidence>
<sequence>MLPKRKVLPVMIDVGTNTEKLLKDPLYLGLQEHRLDGDEYVAVIDEFMNAVFTRWPNVIVQFLLVGCALYFLFILFSAIFFNYMKSFPASIVRRK</sequence>
<evidence type="ECO:0000313" key="6">
    <source>
        <dbReference type="RefSeq" id="XP_035546800.1"/>
    </source>
</evidence>
<feature type="domain" description="Malic enzyme N-terminal" evidence="4">
    <location>
        <begin position="5"/>
        <end position="62"/>
    </location>
</feature>
<dbReference type="RefSeq" id="XP_035546800.1">
    <property type="nucleotide sequence ID" value="XM_035690907.1"/>
</dbReference>
<dbReference type="InterPro" id="IPR037062">
    <property type="entry name" value="Malic_N_dom_sf"/>
</dbReference>
<keyword evidence="3" id="KW-0812">Transmembrane</keyword>
<dbReference type="PANTHER" id="PTHR23406">
    <property type="entry name" value="MALIC ENZYME-RELATED"/>
    <property type="match status" value="1"/>
</dbReference>
<dbReference type="OrthoDB" id="5365701at2759"/>
<dbReference type="InterPro" id="IPR012301">
    <property type="entry name" value="Malic_N_dom"/>
</dbReference>
<protein>
    <submittedName>
        <fullName evidence="6">NAD-dependent malic enzyme 62 kDa isoform, mitochondrial-like</fullName>
    </submittedName>
</protein>
<gene>
    <name evidence="6" type="primary">LOC118348718</name>
</gene>
<dbReference type="SUPFAM" id="SSF53223">
    <property type="entry name" value="Aminoacid dehydrogenase-like, N-terminal domain"/>
    <property type="match status" value="1"/>
</dbReference>
<name>A0A6P9EEV6_JUGRE</name>
<dbReference type="GO" id="GO:0004470">
    <property type="term" value="F:malic enzyme activity"/>
    <property type="evidence" value="ECO:0007669"/>
    <property type="project" value="InterPro"/>
</dbReference>
<reference evidence="6" key="1">
    <citation type="submission" date="2025-08" db="UniProtKB">
        <authorList>
            <consortium name="RefSeq"/>
        </authorList>
    </citation>
    <scope>IDENTIFICATION</scope>
    <source>
        <tissue evidence="6">Leaves</tissue>
    </source>
</reference>
<keyword evidence="3" id="KW-1133">Transmembrane helix</keyword>
<evidence type="ECO:0000256" key="3">
    <source>
        <dbReference type="SAM" id="Phobius"/>
    </source>
</evidence>
<keyword evidence="3" id="KW-0472">Membrane</keyword>
<dbReference type="GeneID" id="118348718"/>
<proteinExistence type="predicted"/>
<keyword evidence="5" id="KW-1185">Reference proteome</keyword>
<keyword evidence="2" id="KW-0560">Oxidoreductase</keyword>
<dbReference type="AlphaFoldDB" id="A0A6P9EEV6"/>
<dbReference type="KEGG" id="jre:118348718"/>
<feature type="transmembrane region" description="Helical" evidence="3">
    <location>
        <begin position="58"/>
        <end position="84"/>
    </location>
</feature>
<accession>A0A6P9EEV6</accession>
<organism evidence="5 6">
    <name type="scientific">Juglans regia</name>
    <name type="common">English walnut</name>
    <dbReference type="NCBI Taxonomy" id="51240"/>
    <lineage>
        <taxon>Eukaryota</taxon>
        <taxon>Viridiplantae</taxon>
        <taxon>Streptophyta</taxon>
        <taxon>Embryophyta</taxon>
        <taxon>Tracheophyta</taxon>
        <taxon>Spermatophyta</taxon>
        <taxon>Magnoliopsida</taxon>
        <taxon>eudicotyledons</taxon>
        <taxon>Gunneridae</taxon>
        <taxon>Pentapetalae</taxon>
        <taxon>rosids</taxon>
        <taxon>fabids</taxon>
        <taxon>Fagales</taxon>
        <taxon>Juglandaceae</taxon>
        <taxon>Juglans</taxon>
    </lineage>
</organism>
<dbReference type="Proteomes" id="UP000235220">
    <property type="component" value="Chromosome 6"/>
</dbReference>
<evidence type="ECO:0000256" key="2">
    <source>
        <dbReference type="ARBA" id="ARBA00023002"/>
    </source>
</evidence>
<comment type="cofactor">
    <cofactor evidence="1">
        <name>Mg(2+)</name>
        <dbReference type="ChEBI" id="CHEBI:18420"/>
    </cofactor>
</comment>
<dbReference type="InterPro" id="IPR046346">
    <property type="entry name" value="Aminoacid_DH-like_N_sf"/>
</dbReference>
<dbReference type="InParanoid" id="A0A6P9EEV6"/>
<evidence type="ECO:0000259" key="4">
    <source>
        <dbReference type="Pfam" id="PF00390"/>
    </source>
</evidence>
<dbReference type="PANTHER" id="PTHR23406:SF32">
    <property type="entry name" value="NADP-DEPENDENT MALIC ENZYME"/>
    <property type="match status" value="1"/>
</dbReference>